<dbReference type="AlphaFoldDB" id="A0A4U9W866"/>
<organism evidence="5 6">
    <name type="scientific">Sphingobacterium thalpophilum</name>
    <dbReference type="NCBI Taxonomy" id="259"/>
    <lineage>
        <taxon>Bacteria</taxon>
        <taxon>Pseudomonadati</taxon>
        <taxon>Bacteroidota</taxon>
        <taxon>Sphingobacteriia</taxon>
        <taxon>Sphingobacteriales</taxon>
        <taxon>Sphingobacteriaceae</taxon>
        <taxon>Sphingobacterium</taxon>
    </lineage>
</organism>
<evidence type="ECO:0000313" key="6">
    <source>
        <dbReference type="Proteomes" id="UP000308196"/>
    </source>
</evidence>
<dbReference type="PANTHER" id="PTHR31151:SF0">
    <property type="entry name" value="PROLINE-TRNA LIGASE (DUF1680)"/>
    <property type="match status" value="1"/>
</dbReference>
<dbReference type="GO" id="GO:0005975">
    <property type="term" value="P:carbohydrate metabolic process"/>
    <property type="evidence" value="ECO:0007669"/>
    <property type="project" value="InterPro"/>
</dbReference>
<dbReference type="PANTHER" id="PTHR31151">
    <property type="entry name" value="PROLINE-TRNA LIGASE (DUF1680)"/>
    <property type="match status" value="1"/>
</dbReference>
<proteinExistence type="predicted"/>
<dbReference type="KEGG" id="stha:NCTC11429_05212"/>
<feature type="domain" description="DUF4986" evidence="2">
    <location>
        <begin position="548"/>
        <end position="631"/>
    </location>
</feature>
<dbReference type="RefSeq" id="WP_037532207.1">
    <property type="nucleotide sequence ID" value="NZ_LR590484.1"/>
</dbReference>
<dbReference type="GeneID" id="78465753"/>
<evidence type="ECO:0000259" key="3">
    <source>
        <dbReference type="Pfam" id="PF20620"/>
    </source>
</evidence>
<evidence type="ECO:0000259" key="2">
    <source>
        <dbReference type="Pfam" id="PF16375"/>
    </source>
</evidence>
<evidence type="ECO:0000259" key="1">
    <source>
        <dbReference type="Pfam" id="PF07944"/>
    </source>
</evidence>
<dbReference type="SUPFAM" id="SSF48208">
    <property type="entry name" value="Six-hairpin glycosidases"/>
    <property type="match status" value="1"/>
</dbReference>
<gene>
    <name evidence="5" type="ORF">NCTC11429_05212</name>
</gene>
<dbReference type="InterPro" id="IPR046544">
    <property type="entry name" value="GH146_SB_dom"/>
</dbReference>
<protein>
    <submittedName>
        <fullName evidence="5">Uncharacterized protein conserved in bacteria</fullName>
    </submittedName>
</protein>
<evidence type="ECO:0000259" key="4">
    <source>
        <dbReference type="Pfam" id="PF20736"/>
    </source>
</evidence>
<dbReference type="InterPro" id="IPR049046">
    <property type="entry name" value="Beta-AFase-like_GH127_middle"/>
</dbReference>
<name>A0A4U9W866_9SPHI</name>
<sequence>MKLKSIFSSLILTVTLGQHLSAQISSPIQYFDLNDVRLLPSPFQHAQQLDLQYLLAMDADRLLTPFLREAGLPHRKESYTNWESTGLDGHIGGHYLSALSYMYASTGDPRVKDRLDYMISNLERCQQANGNGYIGGVPGGKLIWEEIQRGNIHSGSFNLNGKWVPLYNIHKTYAGLRDAYLLTGDQKAKNMLIDMTDWALRLVSQLSETQIQEMLRSEHGGLNETFADVAAITQNPNYLELARKFSHHSILMPLISHQDKLTGLHANTQIPKVLGFSRIAELTHDQQWSDAVSYFWDNVAEHRSISIGGNSVSEHFNPTDDFSKMVYSIEGPETCNTYNMLRLTKMLYRTDQQAKYLDFYERALYNHILSTQHPQHGGFVYFTQIRPGHYRVYSQPHTSMWCCVGSGMENHAKYGEMIYAHHHDELYVNLFIPSRLNWKDKGVEIIQENSFPSTAYTSIRINTKKKRTFTLNLRKPSWLAGLPQIFINGKPIQLDDSGTSHFKIKRTWKPGDHVRMELPMNIHAEQLPDRSNYYSLLYGPIVLAARSGTDDLKGLLADDSRMGHIASGKQIPLGDIPILVASPDSISTLVDPIASKPLHFRLNGLFRSKDSLSMELEPFYGIHDCRYIMYWPQANQSTLHELQRQIEADERESLALTAITVDKIAVGEQQPESDHFFREEDSQAGLIDDIRWRETKSWFSYRMKQTNNAVLYVKFLGDTSRTTEILVNGTLVGTLRNVADHVQPEVFRLQLPKEAAGQPQVEVKIKGTLQSPTHKILEIRMLRSE</sequence>
<accession>A0A4U9W866</accession>
<feature type="domain" description="Non-reducing end beta-L-arabinofuranosidase-like GH127 catalytic" evidence="1">
    <location>
        <begin position="35"/>
        <end position="416"/>
    </location>
</feature>
<dbReference type="Pfam" id="PF20736">
    <property type="entry name" value="Glyco_hydro127M"/>
    <property type="match status" value="1"/>
</dbReference>
<dbReference type="InterPro" id="IPR008928">
    <property type="entry name" value="6-hairpin_glycosidase_sf"/>
</dbReference>
<dbReference type="Pfam" id="PF16375">
    <property type="entry name" value="DUF4986"/>
    <property type="match status" value="1"/>
</dbReference>
<dbReference type="STRING" id="1123265.GCA_000686625_00550"/>
<dbReference type="EMBL" id="LR590484">
    <property type="protein sequence ID" value="VTR55016.1"/>
    <property type="molecule type" value="Genomic_DNA"/>
</dbReference>
<reference evidence="5 6" key="1">
    <citation type="submission" date="2019-05" db="EMBL/GenBank/DDBJ databases">
        <authorList>
            <consortium name="Pathogen Informatics"/>
        </authorList>
    </citation>
    <scope>NUCLEOTIDE SEQUENCE [LARGE SCALE GENOMIC DNA]</scope>
    <source>
        <strain evidence="5 6">NCTC11429</strain>
    </source>
</reference>
<dbReference type="InterPro" id="IPR032275">
    <property type="entry name" value="DUF4986"/>
</dbReference>
<dbReference type="Proteomes" id="UP000308196">
    <property type="component" value="Chromosome"/>
</dbReference>
<dbReference type="Pfam" id="PF07944">
    <property type="entry name" value="Beta-AFase-like_GH127_cat"/>
    <property type="match status" value="1"/>
</dbReference>
<evidence type="ECO:0000313" key="5">
    <source>
        <dbReference type="EMBL" id="VTR55016.1"/>
    </source>
</evidence>
<feature type="domain" description="Non-reducing end beta-L-arabinofuranosidase-like GH127 middle" evidence="4">
    <location>
        <begin position="426"/>
        <end position="520"/>
    </location>
</feature>
<dbReference type="Pfam" id="PF20620">
    <property type="entry name" value="DUF6805"/>
    <property type="match status" value="1"/>
</dbReference>
<dbReference type="InterPro" id="IPR012878">
    <property type="entry name" value="Beta-AFase-like_GH127_cat"/>
</dbReference>
<feature type="domain" description="Glycoside hydrolase GH146 substrate-binding" evidence="3">
    <location>
        <begin position="655"/>
        <end position="782"/>
    </location>
</feature>